<evidence type="ECO:0000313" key="2">
    <source>
        <dbReference type="Proteomes" id="UP000606974"/>
    </source>
</evidence>
<dbReference type="AlphaFoldDB" id="A0A8H7AGK6"/>
<comment type="caution">
    <text evidence="1">The sequence shown here is derived from an EMBL/GenBank/DDBJ whole genome shotgun (WGS) entry which is preliminary data.</text>
</comment>
<proteinExistence type="predicted"/>
<dbReference type="EMBL" id="JAACFV010000082">
    <property type="protein sequence ID" value="KAF7506676.1"/>
    <property type="molecule type" value="Genomic_DNA"/>
</dbReference>
<accession>A0A8H7AGK6</accession>
<sequence>MCLNPLGGAKKNTAWKEGHFLFRAPGAAALWNLVHQRRFQTSEPLVTCAEWWWRRNPGISCRTEDDKWSQSGIGHVMSRLRNIVRSTPYTAESVPVVRSVRILGKSLRDRYKVCIAFHWPGPDAWINWERERTVDTQDVPSIV</sequence>
<evidence type="ECO:0000313" key="1">
    <source>
        <dbReference type="EMBL" id="KAF7506676.1"/>
    </source>
</evidence>
<reference evidence="1" key="1">
    <citation type="submission" date="2020-02" db="EMBL/GenBank/DDBJ databases">
        <authorList>
            <person name="Palmer J.M."/>
        </authorList>
    </citation>
    <scope>NUCLEOTIDE SEQUENCE</scope>
    <source>
        <strain evidence="1">EPUS1.4</strain>
        <tissue evidence="1">Thallus</tissue>
    </source>
</reference>
<organism evidence="1 2">
    <name type="scientific">Endocarpon pusillum</name>
    <dbReference type="NCBI Taxonomy" id="364733"/>
    <lineage>
        <taxon>Eukaryota</taxon>
        <taxon>Fungi</taxon>
        <taxon>Dikarya</taxon>
        <taxon>Ascomycota</taxon>
        <taxon>Pezizomycotina</taxon>
        <taxon>Eurotiomycetes</taxon>
        <taxon>Chaetothyriomycetidae</taxon>
        <taxon>Verrucariales</taxon>
        <taxon>Verrucariaceae</taxon>
        <taxon>Endocarpon</taxon>
    </lineage>
</organism>
<name>A0A8H7AGK6_9EURO</name>
<gene>
    <name evidence="1" type="ORF">GJ744_011505</name>
</gene>
<keyword evidence="2" id="KW-1185">Reference proteome</keyword>
<dbReference type="Proteomes" id="UP000606974">
    <property type="component" value="Unassembled WGS sequence"/>
</dbReference>
<protein>
    <submittedName>
        <fullName evidence="1">Uncharacterized protein</fullName>
    </submittedName>
</protein>